<dbReference type="InterPro" id="IPR004014">
    <property type="entry name" value="ATPase_P-typ_cation-transptr_N"/>
</dbReference>
<dbReference type="AlphaFoldDB" id="A0ABC8S8E1"/>
<keyword evidence="7" id="KW-1185">Reference proteome</keyword>
<dbReference type="PANTHER" id="PTHR24093:SF474">
    <property type="entry name" value="CALCIUM-TRANSPORTING ATPASE 2, PLASMA MEMBRANE-TYPE"/>
    <property type="match status" value="1"/>
</dbReference>
<feature type="domain" description="K Homology" evidence="5">
    <location>
        <begin position="563"/>
        <end position="638"/>
    </location>
</feature>
<evidence type="ECO:0000256" key="3">
    <source>
        <dbReference type="SAM" id="MobiDB-lite"/>
    </source>
</evidence>
<feature type="domain" description="K Homology" evidence="5">
    <location>
        <begin position="791"/>
        <end position="866"/>
    </location>
</feature>
<evidence type="ECO:0000256" key="2">
    <source>
        <dbReference type="PROSITE-ProRule" id="PRU00117"/>
    </source>
</evidence>
<evidence type="ECO:0000259" key="5">
    <source>
        <dbReference type="SMART" id="SM00322"/>
    </source>
</evidence>
<dbReference type="Gene3D" id="1.20.5.170">
    <property type="match status" value="1"/>
</dbReference>
<dbReference type="Pfam" id="PF00013">
    <property type="entry name" value="KH_1"/>
    <property type="match status" value="4"/>
</dbReference>
<dbReference type="Gene3D" id="1.20.1110.10">
    <property type="entry name" value="Calcium-transporting ATPase, transmembrane domain"/>
    <property type="match status" value="1"/>
</dbReference>
<accession>A0ABC8S8E1</accession>
<dbReference type="SUPFAM" id="SSF54791">
    <property type="entry name" value="Eukaryotic type KH-domain (KH-domain type I)"/>
    <property type="match status" value="4"/>
</dbReference>
<dbReference type="Gene3D" id="2.70.150.10">
    <property type="entry name" value="Calcium-transporting ATPase, cytoplasmic transduction domain A"/>
    <property type="match status" value="1"/>
</dbReference>
<dbReference type="InterPro" id="IPR004087">
    <property type="entry name" value="KH_dom"/>
</dbReference>
<evidence type="ECO:0000256" key="1">
    <source>
        <dbReference type="ARBA" id="ARBA00022842"/>
    </source>
</evidence>
<feature type="transmembrane region" description="Helical" evidence="4">
    <location>
        <begin position="200"/>
        <end position="219"/>
    </location>
</feature>
<dbReference type="PANTHER" id="PTHR24093">
    <property type="entry name" value="CATION TRANSPORTING ATPASE"/>
    <property type="match status" value="1"/>
</dbReference>
<dbReference type="InterPro" id="IPR023298">
    <property type="entry name" value="ATPase_P-typ_TM_dom_sf"/>
</dbReference>
<feature type="region of interest" description="Disordered" evidence="3">
    <location>
        <begin position="874"/>
        <end position="904"/>
    </location>
</feature>
<protein>
    <recommendedName>
        <fullName evidence="5">K Homology domain-containing protein</fullName>
    </recommendedName>
</protein>
<keyword evidence="4" id="KW-0472">Membrane</keyword>
<organism evidence="6 7">
    <name type="scientific">Ilex paraguariensis</name>
    <name type="common">yerba mate</name>
    <dbReference type="NCBI Taxonomy" id="185542"/>
    <lineage>
        <taxon>Eukaryota</taxon>
        <taxon>Viridiplantae</taxon>
        <taxon>Streptophyta</taxon>
        <taxon>Embryophyta</taxon>
        <taxon>Tracheophyta</taxon>
        <taxon>Spermatophyta</taxon>
        <taxon>Magnoliopsida</taxon>
        <taxon>eudicotyledons</taxon>
        <taxon>Gunneridae</taxon>
        <taxon>Pentapetalae</taxon>
        <taxon>asterids</taxon>
        <taxon>campanulids</taxon>
        <taxon>Aquifoliales</taxon>
        <taxon>Aquifoliaceae</taxon>
        <taxon>Ilex</taxon>
    </lineage>
</organism>
<sequence length="904" mass="99324">MENNLEENCGDLNPKNSAAQRLRRWRQAALLLNASRRLRDTIAKLSEPCEAEATFRAKRVHETVRTAFQARSHHYNIQGVPPRDYTVPEEVKDAGFQICADELASIVEGHDLKKLKANGGVAGVADKLATSTTNGISTERSRLRHRELIYGINKFTESEAQSFWVFVWKALQDMTLMILDVCAFSTLIVDLEMKGWLKGAYNGLGIIASILLVVFVTAVSDYRQSLQLRDLVKAEKKFSIQVTRDGYRQKMSIYDLLPGDIVHLCTGDQVPADGLFVLGYSVFIDKSTLTGESEPVNVDDENPFMLYGTTIQDGSCRMMVTTVGMKTHRGKLVATLSEGEDYETPLQGKLNEVATIIGKIVLLFAVVMFAVFLYKMSARKLQEGTHWSISGGDALEMLQTVGSATTICSDKTGTKNGGNKNGRSAPVMVTGGNKNGKWHNSCHEKSFGNSQASDTVYRILCQSRKIGSVIGKGGKIVKSLREETQAKITVADSVTGSDERVIIIYNRPTKILRKHDTDNDEDPATYRLMKTHCAAQDALLKVHDRIIEEDLFCRMENGDDNENVVTARLLVRNNMVGCLLGKNGDVIQRLRTETGASIRVLPAEHLPTCAKNTDELVQISGKPVVVKQALYEVSTLLHENHRKDKPPFPMAHGGQGFHPPAPSMGKMIPPAEHNANPHGMLWVPRMGRYGNQPSGFVSGDFDGSPTANGGEAPNEFSLKILCSYAKTSKVIGKGGFNMKQLQQEAGASIHVEYEFGESDDCIIRVSPFENPRSRTIEAILQLQNSELSDEGSITTKLLVPSSKVGCILGRGGNVIDEMRRRTRAHICVYSKEDKPKYAAEDEQLVQISGNFSVVKDALAEIASRLRMRYLRDANAGAEPGPVGQFRRSGRSGNLPGAGTPPPAP</sequence>
<dbReference type="GO" id="GO:0003723">
    <property type="term" value="F:RNA binding"/>
    <property type="evidence" value="ECO:0007669"/>
    <property type="project" value="UniProtKB-UniRule"/>
</dbReference>
<dbReference type="SUPFAM" id="SSF81653">
    <property type="entry name" value="Calcium ATPase, transduction domain A"/>
    <property type="match status" value="1"/>
</dbReference>
<feature type="domain" description="K Homology" evidence="5">
    <location>
        <begin position="714"/>
        <end position="784"/>
    </location>
</feature>
<feature type="domain" description="K Homology" evidence="5">
    <location>
        <begin position="453"/>
        <end position="513"/>
    </location>
</feature>
<name>A0ABC8S8E1_9AQUA</name>
<dbReference type="Pfam" id="PF00690">
    <property type="entry name" value="Cation_ATPase_N"/>
    <property type="match status" value="1"/>
</dbReference>
<dbReference type="CDD" id="cd22459">
    <property type="entry name" value="KH-I_PEPPER_rpt1_like"/>
    <property type="match status" value="1"/>
</dbReference>
<dbReference type="PROSITE" id="PS50084">
    <property type="entry name" value="KH_TYPE_1"/>
    <property type="match status" value="4"/>
</dbReference>
<keyword evidence="4" id="KW-1133">Transmembrane helix</keyword>
<dbReference type="SUPFAM" id="SSF81665">
    <property type="entry name" value="Calcium ATPase, transmembrane domain M"/>
    <property type="match status" value="1"/>
</dbReference>
<keyword evidence="1" id="KW-0460">Magnesium</keyword>
<dbReference type="InterPro" id="IPR059000">
    <property type="entry name" value="ATPase_P-type_domA"/>
</dbReference>
<keyword evidence="2" id="KW-0694">RNA-binding</keyword>
<proteinExistence type="predicted"/>
<comment type="caution">
    <text evidence="6">The sequence shown here is derived from an EMBL/GenBank/DDBJ whole genome shotgun (WGS) entry which is preliminary data.</text>
</comment>
<dbReference type="InterPro" id="IPR004088">
    <property type="entry name" value="KH_dom_type_1"/>
</dbReference>
<dbReference type="SMART" id="SM00322">
    <property type="entry name" value="KH"/>
    <property type="match status" value="4"/>
</dbReference>
<dbReference type="Proteomes" id="UP001642360">
    <property type="component" value="Unassembled WGS sequence"/>
</dbReference>
<reference evidence="6 7" key="1">
    <citation type="submission" date="2024-02" db="EMBL/GenBank/DDBJ databases">
        <authorList>
            <person name="Vignale AGUSTIN F."/>
            <person name="Sosa J E."/>
            <person name="Modenutti C."/>
        </authorList>
    </citation>
    <scope>NUCLEOTIDE SEQUENCE [LARGE SCALE GENOMIC DNA]</scope>
</reference>
<feature type="transmembrane region" description="Helical" evidence="4">
    <location>
        <begin position="356"/>
        <end position="374"/>
    </location>
</feature>
<evidence type="ECO:0000313" key="6">
    <source>
        <dbReference type="EMBL" id="CAK9150702.1"/>
    </source>
</evidence>
<dbReference type="InterPro" id="IPR036612">
    <property type="entry name" value="KH_dom_type_1_sf"/>
</dbReference>
<dbReference type="InterPro" id="IPR008250">
    <property type="entry name" value="ATPase_P-typ_transduc_dom_A_sf"/>
</dbReference>
<dbReference type="InterPro" id="IPR024750">
    <property type="entry name" value="Ca_ATPase_N_dom"/>
</dbReference>
<evidence type="ECO:0000313" key="7">
    <source>
        <dbReference type="Proteomes" id="UP001642360"/>
    </source>
</evidence>
<keyword evidence="4" id="KW-0812">Transmembrane</keyword>
<evidence type="ECO:0000256" key="4">
    <source>
        <dbReference type="SAM" id="Phobius"/>
    </source>
</evidence>
<gene>
    <name evidence="6" type="ORF">ILEXP_LOCUS18856</name>
</gene>
<dbReference type="Pfam" id="PF12515">
    <property type="entry name" value="CaATP_NAI"/>
    <property type="match status" value="1"/>
</dbReference>
<dbReference type="EMBL" id="CAUOFW020002058">
    <property type="protein sequence ID" value="CAK9150702.1"/>
    <property type="molecule type" value="Genomic_DNA"/>
</dbReference>
<dbReference type="Gene3D" id="3.30.310.210">
    <property type="match status" value="2"/>
</dbReference>
<dbReference type="CDD" id="cd22460">
    <property type="entry name" value="KH-I_PEPPER_rpt2_like"/>
    <property type="match status" value="2"/>
</dbReference>
<dbReference type="Pfam" id="PF00122">
    <property type="entry name" value="E1-E2_ATPase"/>
    <property type="match status" value="1"/>
</dbReference>